<dbReference type="KEGG" id="dalk:DSCA_40220"/>
<dbReference type="Proteomes" id="UP000427906">
    <property type="component" value="Chromosome"/>
</dbReference>
<organism evidence="2 3">
    <name type="scientific">Desulfosarcina alkanivorans</name>
    <dbReference type="NCBI Taxonomy" id="571177"/>
    <lineage>
        <taxon>Bacteria</taxon>
        <taxon>Pseudomonadati</taxon>
        <taxon>Thermodesulfobacteriota</taxon>
        <taxon>Desulfobacteria</taxon>
        <taxon>Desulfobacterales</taxon>
        <taxon>Desulfosarcinaceae</taxon>
        <taxon>Desulfosarcina</taxon>
    </lineage>
</organism>
<keyword evidence="2" id="KW-0378">Hydrolase</keyword>
<dbReference type="PROSITE" id="PS51257">
    <property type="entry name" value="PROKAR_LIPOPROTEIN"/>
    <property type="match status" value="1"/>
</dbReference>
<reference evidence="2 3" key="1">
    <citation type="submission" date="2019-11" db="EMBL/GenBank/DDBJ databases">
        <title>Comparative genomics of hydrocarbon-degrading Desulfosarcina strains.</title>
        <authorList>
            <person name="Watanabe M."/>
            <person name="Kojima H."/>
            <person name="Fukui M."/>
        </authorList>
    </citation>
    <scope>NUCLEOTIDE SEQUENCE [LARGE SCALE GENOMIC DNA]</scope>
    <source>
        <strain evidence="2 3">PL12</strain>
    </source>
</reference>
<accession>A0A5K7YK76</accession>
<evidence type="ECO:0000259" key="1">
    <source>
        <dbReference type="Pfam" id="PF00144"/>
    </source>
</evidence>
<dbReference type="AlphaFoldDB" id="A0A5K7YK76"/>
<dbReference type="GO" id="GO:0016787">
    <property type="term" value="F:hydrolase activity"/>
    <property type="evidence" value="ECO:0007669"/>
    <property type="project" value="UniProtKB-KW"/>
</dbReference>
<sequence>MNALERWVHWVVFVCLLAGCAAPGRLPETGATAPTVPTAGWNPDRLDDAFRLAERYGSCSLIVMTHGKIIRSRGDLTTPHRVHSVRKALLGALVGQHAGSGPGQVDLGATLEELGIDDRPGPLTPLQKQATVLHLVKSTSGINHDAAGEIPSMTRQKARRLGTAPNEPGTIWAYNNWDYNALTTIFEQTTGLRVGHAFLKGIAQPLGMQDFDESSVFYLKKEALSMHAKAGFRMSARDLARFGQVYLDKGMWQGRQIIPAAWVERITADYTPTHNSGLGSGHGYLWWVPCDRKARSMGLPAGSFIASGWAGQHIVVIPAWDTVIVHTVSTDDYFGFCVRWARKKGFDLDQAVRYSRTTCRQPGHMSDPFCQRCRYYTGRDFETLLAKIIAARSF</sequence>
<evidence type="ECO:0000313" key="2">
    <source>
        <dbReference type="EMBL" id="BBO70092.1"/>
    </source>
</evidence>
<dbReference type="Pfam" id="PF00144">
    <property type="entry name" value="Beta-lactamase"/>
    <property type="match status" value="1"/>
</dbReference>
<dbReference type="PANTHER" id="PTHR43283:SF7">
    <property type="entry name" value="BETA-LACTAMASE-RELATED DOMAIN-CONTAINING PROTEIN"/>
    <property type="match status" value="1"/>
</dbReference>
<name>A0A5K7YK76_9BACT</name>
<feature type="domain" description="Beta-lactamase-related" evidence="1">
    <location>
        <begin position="58"/>
        <end position="332"/>
    </location>
</feature>
<keyword evidence="3" id="KW-1185">Reference proteome</keyword>
<gene>
    <name evidence="2" type="ORF">DSCA_40220</name>
</gene>
<dbReference type="Gene3D" id="3.40.710.10">
    <property type="entry name" value="DD-peptidase/beta-lactamase superfamily"/>
    <property type="match status" value="1"/>
</dbReference>
<dbReference type="PANTHER" id="PTHR43283">
    <property type="entry name" value="BETA-LACTAMASE-RELATED"/>
    <property type="match status" value="1"/>
</dbReference>
<proteinExistence type="predicted"/>
<dbReference type="RefSeq" id="WP_155318066.1">
    <property type="nucleotide sequence ID" value="NZ_AP021874.1"/>
</dbReference>
<dbReference type="InterPro" id="IPR012338">
    <property type="entry name" value="Beta-lactam/transpept-like"/>
</dbReference>
<protein>
    <submittedName>
        <fullName evidence="2">Serine hydrolase</fullName>
    </submittedName>
</protein>
<dbReference type="SUPFAM" id="SSF56601">
    <property type="entry name" value="beta-lactamase/transpeptidase-like"/>
    <property type="match status" value="1"/>
</dbReference>
<evidence type="ECO:0000313" key="3">
    <source>
        <dbReference type="Proteomes" id="UP000427906"/>
    </source>
</evidence>
<dbReference type="InterPro" id="IPR001466">
    <property type="entry name" value="Beta-lactam-related"/>
</dbReference>
<dbReference type="OrthoDB" id="9814204at2"/>
<dbReference type="InterPro" id="IPR050789">
    <property type="entry name" value="Diverse_Enzym_Activities"/>
</dbReference>
<dbReference type="EMBL" id="AP021874">
    <property type="protein sequence ID" value="BBO70092.1"/>
    <property type="molecule type" value="Genomic_DNA"/>
</dbReference>